<dbReference type="EnsemblPlants" id="AET7Gv20685500.22">
    <property type="protein sequence ID" value="AET7Gv20685500.22"/>
    <property type="gene ID" value="AET7Gv20685500"/>
</dbReference>
<organism evidence="1 2">
    <name type="scientific">Aegilops tauschii subsp. strangulata</name>
    <name type="common">Goatgrass</name>
    <dbReference type="NCBI Taxonomy" id="200361"/>
    <lineage>
        <taxon>Eukaryota</taxon>
        <taxon>Viridiplantae</taxon>
        <taxon>Streptophyta</taxon>
        <taxon>Embryophyta</taxon>
        <taxon>Tracheophyta</taxon>
        <taxon>Spermatophyta</taxon>
        <taxon>Magnoliopsida</taxon>
        <taxon>Liliopsida</taxon>
        <taxon>Poales</taxon>
        <taxon>Poaceae</taxon>
        <taxon>BOP clade</taxon>
        <taxon>Pooideae</taxon>
        <taxon>Triticodae</taxon>
        <taxon>Triticeae</taxon>
        <taxon>Triticinae</taxon>
        <taxon>Aegilops</taxon>
    </lineage>
</organism>
<keyword evidence="2" id="KW-1185">Reference proteome</keyword>
<evidence type="ECO:0000313" key="2">
    <source>
        <dbReference type="Proteomes" id="UP000015105"/>
    </source>
</evidence>
<protein>
    <submittedName>
        <fullName evidence="1">Uncharacterized protein</fullName>
    </submittedName>
</protein>
<reference evidence="2" key="2">
    <citation type="journal article" date="2017" name="Nat. Plants">
        <title>The Aegilops tauschii genome reveals multiple impacts of transposons.</title>
        <authorList>
            <person name="Zhao G."/>
            <person name="Zou C."/>
            <person name="Li K."/>
            <person name="Wang K."/>
            <person name="Li T."/>
            <person name="Gao L."/>
            <person name="Zhang X."/>
            <person name="Wang H."/>
            <person name="Yang Z."/>
            <person name="Liu X."/>
            <person name="Jiang W."/>
            <person name="Mao L."/>
            <person name="Kong X."/>
            <person name="Jiao Y."/>
            <person name="Jia J."/>
        </authorList>
    </citation>
    <scope>NUCLEOTIDE SEQUENCE [LARGE SCALE GENOMIC DNA]</scope>
    <source>
        <strain evidence="2">cv. AL8/78</strain>
    </source>
</reference>
<sequence>MLRHTINANIDNPRSAQIRVSPIARLGVTSVFLEVPCHFYLEQRPHLSPYSSHHFLNAFFVDVAYLLAIVEADCLRRCDCFVR</sequence>
<dbReference type="Gramene" id="AET7Gv20685500.22">
    <property type="protein sequence ID" value="AET7Gv20685500.22"/>
    <property type="gene ID" value="AET7Gv20685500"/>
</dbReference>
<dbReference type="Proteomes" id="UP000015105">
    <property type="component" value="Chromosome 7D"/>
</dbReference>
<dbReference type="AlphaFoldDB" id="A0A453RSG2"/>
<reference evidence="1" key="3">
    <citation type="journal article" date="2017" name="Nature">
        <title>Genome sequence of the progenitor of the wheat D genome Aegilops tauschii.</title>
        <authorList>
            <person name="Luo M.C."/>
            <person name="Gu Y.Q."/>
            <person name="Puiu D."/>
            <person name="Wang H."/>
            <person name="Twardziok S.O."/>
            <person name="Deal K.R."/>
            <person name="Huo N."/>
            <person name="Zhu T."/>
            <person name="Wang L."/>
            <person name="Wang Y."/>
            <person name="McGuire P.E."/>
            <person name="Liu S."/>
            <person name="Long H."/>
            <person name="Ramasamy R.K."/>
            <person name="Rodriguez J.C."/>
            <person name="Van S.L."/>
            <person name="Yuan L."/>
            <person name="Wang Z."/>
            <person name="Xia Z."/>
            <person name="Xiao L."/>
            <person name="Anderson O.D."/>
            <person name="Ouyang S."/>
            <person name="Liang Y."/>
            <person name="Zimin A.V."/>
            <person name="Pertea G."/>
            <person name="Qi P."/>
            <person name="Bennetzen J.L."/>
            <person name="Dai X."/>
            <person name="Dawson M.W."/>
            <person name="Muller H.G."/>
            <person name="Kugler K."/>
            <person name="Rivarola-Duarte L."/>
            <person name="Spannagl M."/>
            <person name="Mayer K.F.X."/>
            <person name="Lu F.H."/>
            <person name="Bevan M.W."/>
            <person name="Leroy P."/>
            <person name="Li P."/>
            <person name="You F.M."/>
            <person name="Sun Q."/>
            <person name="Liu Z."/>
            <person name="Lyons E."/>
            <person name="Wicker T."/>
            <person name="Salzberg S.L."/>
            <person name="Devos K.M."/>
            <person name="Dvorak J."/>
        </authorList>
    </citation>
    <scope>NUCLEOTIDE SEQUENCE [LARGE SCALE GENOMIC DNA]</scope>
    <source>
        <strain evidence="1">cv. AL8/78</strain>
    </source>
</reference>
<evidence type="ECO:0000313" key="1">
    <source>
        <dbReference type="EnsemblPlants" id="AET7Gv20685500.22"/>
    </source>
</evidence>
<reference evidence="2" key="1">
    <citation type="journal article" date="2014" name="Science">
        <title>Ancient hybridizations among the ancestral genomes of bread wheat.</title>
        <authorList>
            <consortium name="International Wheat Genome Sequencing Consortium,"/>
            <person name="Marcussen T."/>
            <person name="Sandve S.R."/>
            <person name="Heier L."/>
            <person name="Spannagl M."/>
            <person name="Pfeifer M."/>
            <person name="Jakobsen K.S."/>
            <person name="Wulff B.B."/>
            <person name="Steuernagel B."/>
            <person name="Mayer K.F."/>
            <person name="Olsen O.A."/>
        </authorList>
    </citation>
    <scope>NUCLEOTIDE SEQUENCE [LARGE SCALE GENOMIC DNA]</scope>
    <source>
        <strain evidence="2">cv. AL8/78</strain>
    </source>
</reference>
<reference evidence="1" key="4">
    <citation type="submission" date="2019-03" db="UniProtKB">
        <authorList>
            <consortium name="EnsemblPlants"/>
        </authorList>
    </citation>
    <scope>IDENTIFICATION</scope>
</reference>
<proteinExistence type="predicted"/>
<reference evidence="1" key="5">
    <citation type="journal article" date="2021" name="G3 (Bethesda)">
        <title>Aegilops tauschii genome assembly Aet v5.0 features greater sequence contiguity and improved annotation.</title>
        <authorList>
            <person name="Wang L."/>
            <person name="Zhu T."/>
            <person name="Rodriguez J.C."/>
            <person name="Deal K.R."/>
            <person name="Dubcovsky J."/>
            <person name="McGuire P.E."/>
            <person name="Lux T."/>
            <person name="Spannagl M."/>
            <person name="Mayer K.F.X."/>
            <person name="Baldrich P."/>
            <person name="Meyers B.C."/>
            <person name="Huo N."/>
            <person name="Gu Y.Q."/>
            <person name="Zhou H."/>
            <person name="Devos K.M."/>
            <person name="Bennetzen J.L."/>
            <person name="Unver T."/>
            <person name="Budak H."/>
            <person name="Gulick P.J."/>
            <person name="Galiba G."/>
            <person name="Kalapos B."/>
            <person name="Nelson D.R."/>
            <person name="Li P."/>
            <person name="You F.M."/>
            <person name="Luo M.C."/>
            <person name="Dvorak J."/>
        </authorList>
    </citation>
    <scope>NUCLEOTIDE SEQUENCE [LARGE SCALE GENOMIC DNA]</scope>
    <source>
        <strain evidence="1">cv. AL8/78</strain>
    </source>
</reference>
<accession>A0A453RSG2</accession>
<name>A0A453RSG2_AEGTS</name>